<keyword evidence="2" id="KW-1185">Reference proteome</keyword>
<proteinExistence type="predicted"/>
<evidence type="ECO:0008006" key="3">
    <source>
        <dbReference type="Google" id="ProtNLM"/>
    </source>
</evidence>
<dbReference type="EMBL" id="QEAS01000010">
    <property type="protein sequence ID" value="PWG80189.1"/>
    <property type="molecule type" value="Genomic_DNA"/>
</dbReference>
<name>A0A2U2PGD1_9SPHI</name>
<dbReference type="Proteomes" id="UP000245647">
    <property type="component" value="Unassembled WGS sequence"/>
</dbReference>
<dbReference type="OrthoDB" id="1221582at2"/>
<reference evidence="1 2" key="1">
    <citation type="submission" date="2018-04" db="EMBL/GenBank/DDBJ databases">
        <title>Pedobacter chongqingensis sp. nov., isolated from a rottenly hemp rope.</title>
        <authorList>
            <person name="Cai Y."/>
        </authorList>
    </citation>
    <scope>NUCLEOTIDE SEQUENCE [LARGE SCALE GENOMIC DNA]</scope>
    <source>
        <strain evidence="1 2">FJ4-8</strain>
    </source>
</reference>
<dbReference type="AlphaFoldDB" id="A0A2U2PGD1"/>
<sequence>METGDSQEKVSQYKGALASYLKSLQYEEDGFTYYMIANLYDQTLKDKKKAATYFKKFISSASASKATNNKQYLDYARVRLDEISKSSK</sequence>
<accession>A0A2U2PGD1</accession>
<dbReference type="SUPFAM" id="SSF81901">
    <property type="entry name" value="HCP-like"/>
    <property type="match status" value="1"/>
</dbReference>
<gene>
    <name evidence="1" type="ORF">DDR33_13425</name>
</gene>
<comment type="caution">
    <text evidence="1">The sequence shown here is derived from an EMBL/GenBank/DDBJ whole genome shotgun (WGS) entry which is preliminary data.</text>
</comment>
<evidence type="ECO:0000313" key="2">
    <source>
        <dbReference type="Proteomes" id="UP000245647"/>
    </source>
</evidence>
<dbReference type="RefSeq" id="WP_109416306.1">
    <property type="nucleotide sequence ID" value="NZ_QEAS01000010.1"/>
</dbReference>
<dbReference type="Gene3D" id="1.25.40.10">
    <property type="entry name" value="Tetratricopeptide repeat domain"/>
    <property type="match status" value="1"/>
</dbReference>
<dbReference type="InterPro" id="IPR011990">
    <property type="entry name" value="TPR-like_helical_dom_sf"/>
</dbReference>
<organism evidence="1 2">
    <name type="scientific">Pararcticibacter amylolyticus</name>
    <dbReference type="NCBI Taxonomy" id="2173175"/>
    <lineage>
        <taxon>Bacteria</taxon>
        <taxon>Pseudomonadati</taxon>
        <taxon>Bacteroidota</taxon>
        <taxon>Sphingobacteriia</taxon>
        <taxon>Sphingobacteriales</taxon>
        <taxon>Sphingobacteriaceae</taxon>
        <taxon>Pararcticibacter</taxon>
    </lineage>
</organism>
<evidence type="ECO:0000313" key="1">
    <source>
        <dbReference type="EMBL" id="PWG80189.1"/>
    </source>
</evidence>
<protein>
    <recommendedName>
        <fullName evidence="3">Tetratricopeptide repeat protein</fullName>
    </recommendedName>
</protein>